<keyword evidence="1 4" id="KW-0808">Transferase</keyword>
<dbReference type="SUPFAM" id="SSF55729">
    <property type="entry name" value="Acyl-CoA N-acyltransferases (Nat)"/>
    <property type="match status" value="1"/>
</dbReference>
<organism evidence="4 5">
    <name type="scientific">Candidatus Gottesmanbacteria bacterium GW2011_GWA2_47_9</name>
    <dbReference type="NCBI Taxonomy" id="1618445"/>
    <lineage>
        <taxon>Bacteria</taxon>
        <taxon>Candidatus Gottesmaniibacteriota</taxon>
    </lineage>
</organism>
<reference evidence="4 5" key="1">
    <citation type="journal article" date="2015" name="Nature">
        <title>rRNA introns, odd ribosomes, and small enigmatic genomes across a large radiation of phyla.</title>
        <authorList>
            <person name="Brown C.T."/>
            <person name="Hug L.A."/>
            <person name="Thomas B.C."/>
            <person name="Sharon I."/>
            <person name="Castelle C.J."/>
            <person name="Singh A."/>
            <person name="Wilkins M.J."/>
            <person name="Williams K.H."/>
            <person name="Banfield J.F."/>
        </authorList>
    </citation>
    <scope>NUCLEOTIDE SEQUENCE [LARGE SCALE GENOMIC DNA]</scope>
</reference>
<dbReference type="InterPro" id="IPR000182">
    <property type="entry name" value="GNAT_dom"/>
</dbReference>
<proteinExistence type="predicted"/>
<evidence type="ECO:0000313" key="4">
    <source>
        <dbReference type="EMBL" id="KKU87802.1"/>
    </source>
</evidence>
<dbReference type="CDD" id="cd04301">
    <property type="entry name" value="NAT_SF"/>
    <property type="match status" value="1"/>
</dbReference>
<protein>
    <submittedName>
        <fullName evidence="4">Acetyltransferase</fullName>
    </submittedName>
</protein>
<comment type="caution">
    <text evidence="4">The sequence shown here is derived from an EMBL/GenBank/DDBJ whole genome shotgun (WGS) entry which is preliminary data.</text>
</comment>
<keyword evidence="2" id="KW-0012">Acyltransferase</keyword>
<dbReference type="InterPro" id="IPR016181">
    <property type="entry name" value="Acyl_CoA_acyltransferase"/>
</dbReference>
<dbReference type="GO" id="GO:0016747">
    <property type="term" value="F:acyltransferase activity, transferring groups other than amino-acyl groups"/>
    <property type="evidence" value="ECO:0007669"/>
    <property type="project" value="InterPro"/>
</dbReference>
<accession>A0A0G1U128</accession>
<dbReference type="Pfam" id="PF00583">
    <property type="entry name" value="Acetyltransf_1"/>
    <property type="match status" value="1"/>
</dbReference>
<evidence type="ECO:0000256" key="2">
    <source>
        <dbReference type="ARBA" id="ARBA00023315"/>
    </source>
</evidence>
<dbReference type="Proteomes" id="UP000034739">
    <property type="component" value="Unassembled WGS sequence"/>
</dbReference>
<dbReference type="PROSITE" id="PS51186">
    <property type="entry name" value="GNAT"/>
    <property type="match status" value="1"/>
</dbReference>
<evidence type="ECO:0000313" key="5">
    <source>
        <dbReference type="Proteomes" id="UP000034739"/>
    </source>
</evidence>
<name>A0A0G1U128_9BACT</name>
<evidence type="ECO:0000259" key="3">
    <source>
        <dbReference type="PROSITE" id="PS51186"/>
    </source>
</evidence>
<dbReference type="AlphaFoldDB" id="A0A0G1U128"/>
<evidence type="ECO:0000256" key="1">
    <source>
        <dbReference type="ARBA" id="ARBA00022679"/>
    </source>
</evidence>
<dbReference type="EMBL" id="LCOY01000018">
    <property type="protein sequence ID" value="KKU87802.1"/>
    <property type="molecule type" value="Genomic_DNA"/>
</dbReference>
<sequence length="164" mass="18840">MAIAIRPISKKDIEGYFEVFQSVVDEEEYLLFNPGELSFQKSRNWVLDTIKRNAVMVVAEVNGKIVGWCDITPREKEKEKHVGILGIGVDKGYRAKGIGEALIRNALERAKQQDLEKVQLGVFASNTRAYEFYKKQGFREEGREQKAAKIREKYVDHVLMAKFL</sequence>
<dbReference type="Gene3D" id="3.40.630.30">
    <property type="match status" value="1"/>
</dbReference>
<gene>
    <name evidence="4" type="ORF">UY16_C0018G0007</name>
</gene>
<dbReference type="PANTHER" id="PTHR43072:SF23">
    <property type="entry name" value="UPF0039 PROTEIN C11D3.02C"/>
    <property type="match status" value="1"/>
</dbReference>
<dbReference type="PANTHER" id="PTHR43072">
    <property type="entry name" value="N-ACETYLTRANSFERASE"/>
    <property type="match status" value="1"/>
</dbReference>
<feature type="domain" description="N-acetyltransferase" evidence="3">
    <location>
        <begin position="3"/>
        <end position="164"/>
    </location>
</feature>